<keyword evidence="2" id="KW-0812">Transmembrane</keyword>
<organism evidence="3 4">
    <name type="scientific">Plasmodium ovale</name>
    <name type="common">malaria parasite P. ovale</name>
    <dbReference type="NCBI Taxonomy" id="36330"/>
    <lineage>
        <taxon>Eukaryota</taxon>
        <taxon>Sar</taxon>
        <taxon>Alveolata</taxon>
        <taxon>Apicomplexa</taxon>
        <taxon>Aconoidasida</taxon>
        <taxon>Haemosporida</taxon>
        <taxon>Plasmodiidae</taxon>
        <taxon>Plasmodium</taxon>
        <taxon>Plasmodium (Plasmodium)</taxon>
    </lineage>
</organism>
<keyword evidence="2" id="KW-1133">Transmembrane helix</keyword>
<gene>
    <name evidence="3" type="primary">PowCR01_000071100</name>
    <name evidence="3" type="ORF">POWCR01_000071100</name>
</gene>
<feature type="coiled-coil region" evidence="1">
    <location>
        <begin position="65"/>
        <end position="129"/>
    </location>
</feature>
<sequence length="243" mass="29260">MEDQTSDVTYVLHNSTLYLLLYMFMQITHYMLHLVCTNKFLTMSFYKVQKKVRKMYCQYVKSANYLKINNSIELLQRKIKKYNKLIEENKKTNKHLNEYDLLILNGKYTRKVLKEKKNLEELMDVLREENKYDYFIHTWDALISFFSSKNKLMNVIRTQICMAVIFLLLTCFANKNFEVPCLRIHSNLWFRRNFRIASTEPCSSNMLTFLYGYNTAHLFISTMRQNISSLFIKTKKKKKMKEA</sequence>
<protein>
    <submittedName>
        <fullName evidence="3">Uncharacterized protein</fullName>
    </submittedName>
</protein>
<name>A0A1C3KH01_PLAOA</name>
<proteinExistence type="predicted"/>
<feature type="transmembrane region" description="Helical" evidence="2">
    <location>
        <begin position="20"/>
        <end position="41"/>
    </location>
</feature>
<evidence type="ECO:0000313" key="3">
    <source>
        <dbReference type="EMBL" id="SBT72989.1"/>
    </source>
</evidence>
<dbReference type="EMBL" id="FLRJ01000199">
    <property type="protein sequence ID" value="SBT72989.1"/>
    <property type="molecule type" value="Genomic_DNA"/>
</dbReference>
<dbReference type="VEuPathDB" id="PlasmoDB:POWCR01_000071100"/>
<evidence type="ECO:0000256" key="2">
    <source>
        <dbReference type="SAM" id="Phobius"/>
    </source>
</evidence>
<keyword evidence="1" id="KW-0175">Coiled coil</keyword>
<evidence type="ECO:0000313" key="4">
    <source>
        <dbReference type="Proteomes" id="UP000243200"/>
    </source>
</evidence>
<reference evidence="3 4" key="1">
    <citation type="submission" date="2016-06" db="EMBL/GenBank/DDBJ databases">
        <authorList>
            <consortium name="Pathogen Informatics"/>
        </authorList>
    </citation>
    <scope>NUCLEOTIDE SEQUENCE [LARGE SCALE GENOMIC DNA]</scope>
</reference>
<evidence type="ECO:0000256" key="1">
    <source>
        <dbReference type="SAM" id="Coils"/>
    </source>
</evidence>
<dbReference type="Proteomes" id="UP000243200">
    <property type="component" value="Unassembled WGS sequence"/>
</dbReference>
<accession>A0A1C3KH01</accession>
<dbReference type="OrthoDB" id="382142at2759"/>
<keyword evidence="2" id="KW-0472">Membrane</keyword>
<dbReference type="VEuPathDB" id="PlasmoDB:PocGH01_10035500"/>
<dbReference type="AlphaFoldDB" id="A0A1C3KH01"/>